<keyword evidence="3" id="KW-0804">Transcription</keyword>
<evidence type="ECO:0000256" key="2">
    <source>
        <dbReference type="ARBA" id="ARBA00023125"/>
    </source>
</evidence>
<dbReference type="GO" id="GO:0003700">
    <property type="term" value="F:DNA-binding transcription factor activity"/>
    <property type="evidence" value="ECO:0007669"/>
    <property type="project" value="InterPro"/>
</dbReference>
<dbReference type="PROSITE" id="PS00041">
    <property type="entry name" value="HTH_ARAC_FAMILY_1"/>
    <property type="match status" value="1"/>
</dbReference>
<gene>
    <name evidence="5" type="ORF">GRI89_16225</name>
</gene>
<dbReference type="AlphaFoldDB" id="A0A6I4T147"/>
<dbReference type="Gene3D" id="1.10.10.60">
    <property type="entry name" value="Homeodomain-like"/>
    <property type="match status" value="2"/>
</dbReference>
<dbReference type="SUPFAM" id="SSF46689">
    <property type="entry name" value="Homeodomain-like"/>
    <property type="match status" value="2"/>
</dbReference>
<feature type="domain" description="HTH araC/xylS-type" evidence="4">
    <location>
        <begin position="6"/>
        <end position="104"/>
    </location>
</feature>
<evidence type="ECO:0000259" key="4">
    <source>
        <dbReference type="PROSITE" id="PS01124"/>
    </source>
</evidence>
<protein>
    <submittedName>
        <fullName evidence="5">Helix-turn-helix domain-containing protein</fullName>
    </submittedName>
</protein>
<keyword evidence="6" id="KW-1185">Reference proteome</keyword>
<accession>A0A6I4T147</accession>
<dbReference type="InterPro" id="IPR018062">
    <property type="entry name" value="HTH_AraC-typ_CS"/>
</dbReference>
<keyword evidence="1" id="KW-0805">Transcription regulation</keyword>
<dbReference type="InterPro" id="IPR050908">
    <property type="entry name" value="SmbC-like"/>
</dbReference>
<dbReference type="PANTHER" id="PTHR40055:SF1">
    <property type="entry name" value="TRANSCRIPTIONAL REGULATOR YGIV-RELATED"/>
    <property type="match status" value="1"/>
</dbReference>
<dbReference type="EMBL" id="WTYM01000059">
    <property type="protein sequence ID" value="MXO61090.1"/>
    <property type="molecule type" value="Genomic_DNA"/>
</dbReference>
<dbReference type="InterPro" id="IPR009057">
    <property type="entry name" value="Homeodomain-like_sf"/>
</dbReference>
<dbReference type="InterPro" id="IPR029442">
    <property type="entry name" value="GyrI-like"/>
</dbReference>
<dbReference type="PRINTS" id="PR00032">
    <property type="entry name" value="HTHARAC"/>
</dbReference>
<evidence type="ECO:0000313" key="5">
    <source>
        <dbReference type="EMBL" id="MXO61090.1"/>
    </source>
</evidence>
<dbReference type="PANTHER" id="PTHR40055">
    <property type="entry name" value="TRANSCRIPTIONAL REGULATOR YGIV-RELATED"/>
    <property type="match status" value="1"/>
</dbReference>
<dbReference type="InterPro" id="IPR011256">
    <property type="entry name" value="Reg_factor_effector_dom_sf"/>
</dbReference>
<name>A0A6I4T147_9SPHN</name>
<comment type="caution">
    <text evidence="5">The sequence shown here is derived from an EMBL/GenBank/DDBJ whole genome shotgun (WGS) entry which is preliminary data.</text>
</comment>
<proteinExistence type="predicted"/>
<dbReference type="GO" id="GO:0043565">
    <property type="term" value="F:sequence-specific DNA binding"/>
    <property type="evidence" value="ECO:0007669"/>
    <property type="project" value="InterPro"/>
</dbReference>
<dbReference type="SUPFAM" id="SSF55136">
    <property type="entry name" value="Probable bacterial effector-binding domain"/>
    <property type="match status" value="1"/>
</dbReference>
<dbReference type="Pfam" id="PF06445">
    <property type="entry name" value="GyrI-like"/>
    <property type="match status" value="1"/>
</dbReference>
<keyword evidence="2" id="KW-0238">DNA-binding</keyword>
<dbReference type="Gene3D" id="3.20.80.10">
    <property type="entry name" value="Regulatory factor, effector binding domain"/>
    <property type="match status" value="1"/>
</dbReference>
<dbReference type="InterPro" id="IPR010499">
    <property type="entry name" value="AraC_E-bd"/>
</dbReference>
<sequence length="285" mass="32381">MVASTDPLLAEIQRQLDADIDLSGLAERFGYSPYHFHRVFTRSVGETPRGHIARLRLEKALLLVVASEATFLDIALAVGFRNHETFTRAFKRQFGTTPRELRREARQVERKPPDRLDEEYSLSKARFAMLPARHMLAVRHIGSYDEPFALPYLPEDTYWNGLVAWAEAHDLGHSRLPYGFFLDMPGITPDAAMRADFAIEIEREVTPDGRYFYLPFDGGTFGVIEHRGPHNTLPQAYRALVNAIFAVPEKYVLSGAPPFQVHREVHVDGDPADNLTEVYFPDTRA</sequence>
<dbReference type="Pfam" id="PF12833">
    <property type="entry name" value="HTH_18"/>
    <property type="match status" value="1"/>
</dbReference>
<reference evidence="5 6" key="1">
    <citation type="submission" date="2019-12" db="EMBL/GenBank/DDBJ databases">
        <title>Genomic-based taxomic classification of the family Erythrobacteraceae.</title>
        <authorList>
            <person name="Xu L."/>
        </authorList>
    </citation>
    <scope>NUCLEOTIDE SEQUENCE [LARGE SCALE GENOMIC DNA]</scope>
    <source>
        <strain evidence="5 6">MCCC 1K01500</strain>
    </source>
</reference>
<organism evidence="5 6">
    <name type="scientific">Croceibacterium salegens</name>
    <dbReference type="NCBI Taxonomy" id="1737568"/>
    <lineage>
        <taxon>Bacteria</taxon>
        <taxon>Pseudomonadati</taxon>
        <taxon>Pseudomonadota</taxon>
        <taxon>Alphaproteobacteria</taxon>
        <taxon>Sphingomonadales</taxon>
        <taxon>Erythrobacteraceae</taxon>
        <taxon>Croceibacterium</taxon>
    </lineage>
</organism>
<dbReference type="InterPro" id="IPR020449">
    <property type="entry name" value="Tscrpt_reg_AraC-type_HTH"/>
</dbReference>
<evidence type="ECO:0000313" key="6">
    <source>
        <dbReference type="Proteomes" id="UP000433652"/>
    </source>
</evidence>
<evidence type="ECO:0000256" key="1">
    <source>
        <dbReference type="ARBA" id="ARBA00023015"/>
    </source>
</evidence>
<dbReference type="SMART" id="SM00342">
    <property type="entry name" value="HTH_ARAC"/>
    <property type="match status" value="1"/>
</dbReference>
<dbReference type="InterPro" id="IPR018060">
    <property type="entry name" value="HTH_AraC"/>
</dbReference>
<evidence type="ECO:0000256" key="3">
    <source>
        <dbReference type="ARBA" id="ARBA00023163"/>
    </source>
</evidence>
<dbReference type="OrthoDB" id="7425333at2"/>
<dbReference type="SMART" id="SM00871">
    <property type="entry name" value="AraC_E_bind"/>
    <property type="match status" value="1"/>
</dbReference>
<dbReference type="RefSeq" id="WP_159797880.1">
    <property type="nucleotide sequence ID" value="NZ_WTYM01000059.1"/>
</dbReference>
<dbReference type="PROSITE" id="PS01124">
    <property type="entry name" value="HTH_ARAC_FAMILY_2"/>
    <property type="match status" value="1"/>
</dbReference>
<dbReference type="Proteomes" id="UP000433652">
    <property type="component" value="Unassembled WGS sequence"/>
</dbReference>